<evidence type="ECO:0000256" key="3">
    <source>
        <dbReference type="ARBA" id="ARBA00022989"/>
    </source>
</evidence>
<dbReference type="EMBL" id="LKHV01000001">
    <property type="protein sequence ID" value="KRG19866.1"/>
    <property type="molecule type" value="Genomic_DNA"/>
</dbReference>
<dbReference type="SUPFAM" id="SSF103481">
    <property type="entry name" value="Multidrug resistance efflux transporter EmrE"/>
    <property type="match status" value="2"/>
</dbReference>
<dbReference type="EMBL" id="LKHV02000001">
    <property type="protein sequence ID" value="MCS5708553.1"/>
    <property type="molecule type" value="Genomic_DNA"/>
</dbReference>
<dbReference type="RefSeq" id="WP_057622519.1">
    <property type="nucleotide sequence ID" value="NZ_LKHV02000001.1"/>
</dbReference>
<evidence type="ECO:0000256" key="5">
    <source>
        <dbReference type="SAM" id="Phobius"/>
    </source>
</evidence>
<keyword evidence="4 5" id="KW-0472">Membrane</keyword>
<comment type="caution">
    <text evidence="7">The sequence shown here is derived from an EMBL/GenBank/DDBJ whole genome shotgun (WGS) entry which is preliminary data.</text>
</comment>
<dbReference type="Pfam" id="PF00892">
    <property type="entry name" value="EamA"/>
    <property type="match status" value="1"/>
</dbReference>
<evidence type="ECO:0000256" key="1">
    <source>
        <dbReference type="ARBA" id="ARBA00004141"/>
    </source>
</evidence>
<reference evidence="8" key="2">
    <citation type="journal article" date="2016" name="Genome Announc.">
        <title>Draft Genome Sequences of Two Novel Amoeba-Resistant Intranuclear Bacteria, 'Candidatus Berkiella cookevillensis' and 'Candidatus Berkiella aquae'.</title>
        <authorList>
            <person name="Mehari Y.T."/>
            <person name="Arivett B.A."/>
            <person name="Farone A.L."/>
            <person name="Gunderson J.H."/>
            <person name="Farone M.B."/>
        </authorList>
    </citation>
    <scope>NUCLEOTIDE SEQUENCE</scope>
    <source>
        <strain evidence="8">CC99</strain>
    </source>
</reference>
<feature type="transmembrane region" description="Helical" evidence="5">
    <location>
        <begin position="112"/>
        <end position="131"/>
    </location>
</feature>
<organism evidence="7">
    <name type="scientific">Candidatus Berkiella cookevillensis</name>
    <dbReference type="NCBI Taxonomy" id="437022"/>
    <lineage>
        <taxon>Bacteria</taxon>
        <taxon>Pseudomonadati</taxon>
        <taxon>Pseudomonadota</taxon>
        <taxon>Gammaproteobacteria</taxon>
        <taxon>Candidatus Berkiellales</taxon>
        <taxon>Candidatus Berkiellaceae</taxon>
        <taxon>Candidatus Berkiella</taxon>
    </lineage>
</organism>
<feature type="transmembrane region" description="Helical" evidence="5">
    <location>
        <begin position="169"/>
        <end position="187"/>
    </location>
</feature>
<dbReference type="GO" id="GO:0016020">
    <property type="term" value="C:membrane"/>
    <property type="evidence" value="ECO:0007669"/>
    <property type="project" value="UniProtKB-SubCell"/>
</dbReference>
<gene>
    <name evidence="7" type="ORF">CC99x_00087</name>
    <name evidence="8" type="ORF">CC99x_006480</name>
</gene>
<proteinExistence type="predicted"/>
<dbReference type="STRING" id="437022.CC99x_00087"/>
<dbReference type="InterPro" id="IPR000620">
    <property type="entry name" value="EamA_dom"/>
</dbReference>
<feature type="transmembrane region" description="Helical" evidence="5">
    <location>
        <begin position="282"/>
        <end position="299"/>
    </location>
</feature>
<feature type="transmembrane region" description="Helical" evidence="5">
    <location>
        <begin position="12"/>
        <end position="32"/>
    </location>
</feature>
<keyword evidence="3 5" id="KW-1133">Transmembrane helix</keyword>
<name>A0A0Q9YR19_9GAMM</name>
<feature type="transmembrane region" description="Helical" evidence="5">
    <location>
        <begin position="84"/>
        <end position="106"/>
    </location>
</feature>
<dbReference type="OrthoDB" id="148351at2"/>
<evidence type="ECO:0000256" key="2">
    <source>
        <dbReference type="ARBA" id="ARBA00022692"/>
    </source>
</evidence>
<sequence length="306" mass="33776">MQAIQQIRTPKSHHAWMGAAWKIAAFACYAGLDGVARYLSGGVASDIPALPVYEIVFFQDLIAFLILLPWYFKSAAAWQLKHIPIHLLRGVFSGVAVITWYFALFYLPLSDAVALSIVGPIMGVLIANWVLKENLNIIRIALISVSFIATLFIMQTVEVLKANQANSLGVLFVLISAFCFAVAKITTRLLAQRGCGARMLTLSLLLFIIPVSFIPALSQWTPISIAHLGWLSLAGLLTVFAIYCVSKALVFAEITFLAPFDICRFLFNSIVGYLAFTELPKLWALSTIMIVFVLIAWNIKRSDSSL</sequence>
<evidence type="ECO:0000313" key="9">
    <source>
        <dbReference type="Proteomes" id="UP000051494"/>
    </source>
</evidence>
<feature type="transmembrane region" description="Helical" evidence="5">
    <location>
        <begin position="199"/>
        <end position="217"/>
    </location>
</feature>
<evidence type="ECO:0000259" key="6">
    <source>
        <dbReference type="Pfam" id="PF00892"/>
    </source>
</evidence>
<keyword evidence="2 5" id="KW-0812">Transmembrane</keyword>
<feature type="transmembrane region" description="Helical" evidence="5">
    <location>
        <begin position="138"/>
        <end position="157"/>
    </location>
</feature>
<feature type="transmembrane region" description="Helical" evidence="5">
    <location>
        <begin position="52"/>
        <end position="72"/>
    </location>
</feature>
<dbReference type="Proteomes" id="UP000051494">
    <property type="component" value="Unassembled WGS sequence"/>
</dbReference>
<evidence type="ECO:0000313" key="8">
    <source>
        <dbReference type="EMBL" id="MCS5708553.1"/>
    </source>
</evidence>
<feature type="transmembrane region" description="Helical" evidence="5">
    <location>
        <begin position="223"/>
        <end position="244"/>
    </location>
</feature>
<dbReference type="PANTHER" id="PTHR22911">
    <property type="entry name" value="ACYL-MALONYL CONDENSING ENZYME-RELATED"/>
    <property type="match status" value="1"/>
</dbReference>
<dbReference type="InterPro" id="IPR037185">
    <property type="entry name" value="EmrE-like"/>
</dbReference>
<evidence type="ECO:0000256" key="4">
    <source>
        <dbReference type="ARBA" id="ARBA00023136"/>
    </source>
</evidence>
<evidence type="ECO:0000313" key="7">
    <source>
        <dbReference type="EMBL" id="KRG19866.1"/>
    </source>
</evidence>
<reference evidence="8" key="3">
    <citation type="submission" date="2021-06" db="EMBL/GenBank/DDBJ databases">
        <title>Genomic Description and Analysis of Intracellular Bacteria, Candidatus Berkiella cookevillensis and Candidatus Berkiella aquae.</title>
        <authorList>
            <person name="Kidane D.T."/>
            <person name="Mehari Y.T."/>
            <person name="Rice F.C."/>
            <person name="Arivett B.A."/>
            <person name="Farone A.L."/>
            <person name="Berk S.G."/>
            <person name="Farone M.B."/>
        </authorList>
    </citation>
    <scope>NUCLEOTIDE SEQUENCE</scope>
    <source>
        <strain evidence="8">CC99</strain>
    </source>
</reference>
<dbReference type="PANTHER" id="PTHR22911:SF6">
    <property type="entry name" value="SOLUTE CARRIER FAMILY 35 MEMBER G1"/>
    <property type="match status" value="1"/>
</dbReference>
<comment type="subcellular location">
    <subcellularLocation>
        <location evidence="1">Membrane</location>
        <topology evidence="1">Multi-pass membrane protein</topology>
    </subcellularLocation>
</comment>
<feature type="domain" description="EamA" evidence="6">
    <location>
        <begin position="47"/>
        <end position="154"/>
    </location>
</feature>
<keyword evidence="9" id="KW-1185">Reference proteome</keyword>
<dbReference type="AlphaFoldDB" id="A0A0Q9YR19"/>
<feature type="transmembrane region" description="Helical" evidence="5">
    <location>
        <begin position="256"/>
        <end position="276"/>
    </location>
</feature>
<protein>
    <submittedName>
        <fullName evidence="8">DMT family transporter</fullName>
    </submittedName>
    <submittedName>
        <fullName evidence="7">EamA-like transporter family protein</fullName>
    </submittedName>
</protein>
<accession>A0A0Q9YR19</accession>
<reference evidence="7" key="1">
    <citation type="submission" date="2015-09" db="EMBL/GenBank/DDBJ databases">
        <title>Draft Genome Sequences of Two Novel Amoeba-resistant Intranuclear Bacteria, Candidatus Berkiella cookevillensis and Candidatus Berkiella aquae.</title>
        <authorList>
            <person name="Mehari Y.T."/>
            <person name="Arivett B.A."/>
            <person name="Farone A.L."/>
            <person name="Gunderson J.H."/>
            <person name="Farone M.B."/>
        </authorList>
    </citation>
    <scope>NUCLEOTIDE SEQUENCE [LARGE SCALE GENOMIC DNA]</scope>
    <source>
        <strain evidence="7">CC99</strain>
    </source>
</reference>